<evidence type="ECO:0000256" key="1">
    <source>
        <dbReference type="ARBA" id="ARBA00004117"/>
    </source>
</evidence>
<dbReference type="NCBIfam" id="TIGR02490">
    <property type="entry name" value="flgF"/>
    <property type="match status" value="1"/>
</dbReference>
<evidence type="ECO:0000256" key="5">
    <source>
        <dbReference type="RuleBase" id="RU362116"/>
    </source>
</evidence>
<dbReference type="Pfam" id="PF00460">
    <property type="entry name" value="Flg_bb_rod"/>
    <property type="match status" value="1"/>
</dbReference>
<feature type="domain" description="Flagellar hook protein FlgE/F/G-like D1" evidence="8">
    <location>
        <begin position="96"/>
        <end position="159"/>
    </location>
</feature>
<feature type="domain" description="Flagellar basal body rod protein N-terminal" evidence="6">
    <location>
        <begin position="7"/>
        <end position="35"/>
    </location>
</feature>
<comment type="subcellular location">
    <subcellularLocation>
        <location evidence="1 5">Bacterial flagellum basal body</location>
    </subcellularLocation>
</comment>
<dbReference type="NCBIfam" id="TIGR03506">
    <property type="entry name" value="FlgEFG_subfam"/>
    <property type="match status" value="2"/>
</dbReference>
<organism evidence="9 10">
    <name type="scientific">Thioalkalivibrio denitrificans</name>
    <dbReference type="NCBI Taxonomy" id="108003"/>
    <lineage>
        <taxon>Bacteria</taxon>
        <taxon>Pseudomonadati</taxon>
        <taxon>Pseudomonadota</taxon>
        <taxon>Gammaproteobacteria</taxon>
        <taxon>Chromatiales</taxon>
        <taxon>Ectothiorhodospiraceae</taxon>
        <taxon>Thioalkalivibrio</taxon>
    </lineage>
</organism>
<dbReference type="InterPro" id="IPR053967">
    <property type="entry name" value="LlgE_F_G-like_D1"/>
</dbReference>
<dbReference type="InterPro" id="IPR037925">
    <property type="entry name" value="FlgE/F/G-like"/>
</dbReference>
<dbReference type="NCBIfam" id="TIGR02488">
    <property type="entry name" value="flgG_G_neg"/>
    <property type="match status" value="1"/>
</dbReference>
<feature type="domain" description="Flagellar basal-body/hook protein C-terminal" evidence="7">
    <location>
        <begin position="216"/>
        <end position="259"/>
    </location>
</feature>
<name>A0A1V3NPU2_9GAMM</name>
<reference evidence="9 10" key="1">
    <citation type="submission" date="2017-02" db="EMBL/GenBank/DDBJ databases">
        <title>Genomic diversity within the haloalkaliphilic genus Thioalkalivibrio.</title>
        <authorList>
            <person name="Ahn A.-C."/>
            <person name="Meier-Kolthoff J."/>
            <person name="Overmars L."/>
            <person name="Richter M."/>
            <person name="Woyke T."/>
            <person name="Sorokin D.Y."/>
            <person name="Muyzer G."/>
        </authorList>
    </citation>
    <scope>NUCLEOTIDE SEQUENCE [LARGE SCALE GENOMIC DNA]</scope>
    <source>
        <strain evidence="9 10">ALJD</strain>
    </source>
</reference>
<dbReference type="Pfam" id="PF06429">
    <property type="entry name" value="Flg_bbr_C"/>
    <property type="match status" value="1"/>
</dbReference>
<evidence type="ECO:0000313" key="10">
    <source>
        <dbReference type="Proteomes" id="UP000189462"/>
    </source>
</evidence>
<dbReference type="AlphaFoldDB" id="A0A1V3NPU2"/>
<keyword evidence="3 5" id="KW-0975">Bacterial flagellum</keyword>
<evidence type="ECO:0000259" key="7">
    <source>
        <dbReference type="Pfam" id="PF06429"/>
    </source>
</evidence>
<dbReference type="InterPro" id="IPR012836">
    <property type="entry name" value="FlgF"/>
</dbReference>
<proteinExistence type="inferred from homology"/>
<sequence length="263" mass="27944">MNKALWIAKTGLDAQQTRMSVVSNNLANVNTTGFKKGRAVFQDLIYQTVRQAGAQAAQDTELPSGLMLGTGVRTVATEKMFTQGNVTQTDNSLDLAIEGRGFFQILMPDGNLAYTRDGSFQLNSDGQMVTSGGYEVQPGIVFPEGTQSISIAEDGTVSASVPGNPAPIVVGNLQLADFINPAGLQSIGQNLFTETAASGAPQSGNPGLDGRGRLLQGFLESSNVNTVEELVNMIETQRAYEMNSKAISTADQMLQYVNNNLGR</sequence>
<evidence type="ECO:0000256" key="4">
    <source>
        <dbReference type="ARBA" id="ARBA00025933"/>
    </source>
</evidence>
<dbReference type="GO" id="GO:0009426">
    <property type="term" value="C:bacterial-type flagellum basal body, distal rod"/>
    <property type="evidence" value="ECO:0007669"/>
    <property type="project" value="UniProtKB-UniRule"/>
</dbReference>
<dbReference type="SUPFAM" id="SSF117143">
    <property type="entry name" value="Flagellar hook protein flgE"/>
    <property type="match status" value="1"/>
</dbReference>
<comment type="subunit">
    <text evidence="4 5">The basal body constitutes a major portion of the flagellar organelle and consists of four rings (L,P,S, and M) mounted on a central rod. The rod consists of about 26 subunits of FlgG in the distal portion, and FlgB, FlgC and FlgF are thought to build up the proximal portion of the rod with about 6 subunits each.</text>
</comment>
<comment type="caution">
    <text evidence="9">The sequence shown here is derived from an EMBL/GenBank/DDBJ whole genome shotgun (WGS) entry which is preliminary data.</text>
</comment>
<dbReference type="STRING" id="108003.B1C78_03870"/>
<accession>A0A1V3NPU2</accession>
<evidence type="ECO:0000256" key="2">
    <source>
        <dbReference type="ARBA" id="ARBA00009677"/>
    </source>
</evidence>
<dbReference type="EMBL" id="MVBK01000021">
    <property type="protein sequence ID" value="OOG27129.1"/>
    <property type="molecule type" value="Genomic_DNA"/>
</dbReference>
<protein>
    <recommendedName>
        <fullName evidence="5">Flagellar basal-body rod protein FlgF</fullName>
    </recommendedName>
    <alternativeName>
        <fullName evidence="5">Distal rod protein</fullName>
    </alternativeName>
    <alternativeName>
        <fullName evidence="5">Flagellar basal-body rod protein FlgG</fullName>
    </alternativeName>
</protein>
<dbReference type="Pfam" id="PF22692">
    <property type="entry name" value="LlgE_F_G_D1"/>
    <property type="match status" value="1"/>
</dbReference>
<dbReference type="GO" id="GO:0071978">
    <property type="term" value="P:bacterial-type flagellum-dependent swarming motility"/>
    <property type="evidence" value="ECO:0007669"/>
    <property type="project" value="TreeGrafter"/>
</dbReference>
<gene>
    <name evidence="9" type="primary">flgG</name>
    <name evidence="9" type="ORF">B1C78_03870</name>
</gene>
<evidence type="ECO:0000259" key="8">
    <source>
        <dbReference type="Pfam" id="PF22692"/>
    </source>
</evidence>
<keyword evidence="9" id="KW-0969">Cilium</keyword>
<dbReference type="InterPro" id="IPR012834">
    <property type="entry name" value="FlgG_G_neg"/>
</dbReference>
<dbReference type="Proteomes" id="UP000189462">
    <property type="component" value="Unassembled WGS sequence"/>
</dbReference>
<keyword evidence="9" id="KW-0966">Cell projection</keyword>
<dbReference type="InterPro" id="IPR001444">
    <property type="entry name" value="Flag_bb_rod_N"/>
</dbReference>
<keyword evidence="10" id="KW-1185">Reference proteome</keyword>
<dbReference type="PROSITE" id="PS00588">
    <property type="entry name" value="FLAGELLA_BB_ROD"/>
    <property type="match status" value="1"/>
</dbReference>
<evidence type="ECO:0000313" key="9">
    <source>
        <dbReference type="EMBL" id="OOG27129.1"/>
    </source>
</evidence>
<evidence type="ECO:0000259" key="6">
    <source>
        <dbReference type="Pfam" id="PF00460"/>
    </source>
</evidence>
<dbReference type="RefSeq" id="WP_077277822.1">
    <property type="nucleotide sequence ID" value="NZ_MVBK01000021.1"/>
</dbReference>
<keyword evidence="9" id="KW-0282">Flagellum</keyword>
<comment type="similarity">
    <text evidence="2 5">Belongs to the flagella basal body rod proteins family.</text>
</comment>
<dbReference type="PANTHER" id="PTHR30435:SF19">
    <property type="entry name" value="FLAGELLAR BASAL-BODY ROD PROTEIN FLGG"/>
    <property type="match status" value="1"/>
</dbReference>
<comment type="subunit">
    <text evidence="5">The basal body constitutes a major portion of the flagellar organelle and consists of five rings (E,L,P,S, and M) mounted on a central rod. The rod consists of about 26 subunits of FlgG in the distal portion, and FlgB, FlgC and FlgF are thought to build up the proximal portion of the rod with about 6 subunits each.</text>
</comment>
<dbReference type="InterPro" id="IPR010930">
    <property type="entry name" value="Flg_bb/hook_C_dom"/>
</dbReference>
<dbReference type="InterPro" id="IPR020013">
    <property type="entry name" value="Flagellar_FlgE/F/G"/>
</dbReference>
<dbReference type="InterPro" id="IPR019776">
    <property type="entry name" value="Flagellar_basal_body_rod_CS"/>
</dbReference>
<dbReference type="PANTHER" id="PTHR30435">
    <property type="entry name" value="FLAGELLAR PROTEIN"/>
    <property type="match status" value="1"/>
</dbReference>
<evidence type="ECO:0000256" key="3">
    <source>
        <dbReference type="ARBA" id="ARBA00023143"/>
    </source>
</evidence>
<dbReference type="OrthoDB" id="9804559at2"/>